<accession>A0A9D2TRT7</accession>
<evidence type="ECO:0000259" key="2">
    <source>
        <dbReference type="PROSITE" id="PS51372"/>
    </source>
</evidence>
<dbReference type="Pfam" id="PF00874">
    <property type="entry name" value="PRD"/>
    <property type="match status" value="2"/>
</dbReference>
<dbReference type="InterPro" id="IPR050661">
    <property type="entry name" value="BglG_antiterminators"/>
</dbReference>
<dbReference type="SMART" id="SM01061">
    <property type="entry name" value="CAT_RBD"/>
    <property type="match status" value="1"/>
</dbReference>
<dbReference type="PROSITE" id="PS51372">
    <property type="entry name" value="PRD_2"/>
    <property type="match status" value="2"/>
</dbReference>
<proteinExistence type="predicted"/>
<sequence length="278" mass="31694">MFRVKKVLNHNTLIGIDMKDSQEYLLIGKGIGFGRKVSERLDAPEGCTVYSLQEKTERGSALDLIREIDPVFLEIAEQVLKEGERIFGKIDWNILFPMADHIAFAVKRLKNGEQISNPLTGDIIALFHMEYKAAECLRPILRERLQLEIDEHEIGYVALHIHSAIEDENVALSMQIAGSVRECIRMVEEETGQTIDIMSLAYNRLMNHVRYMTARAMTGEKLKLNMNDYMAVKFPDSFRLASEICAHLSKHLRHPLEEAEIGYLAMHIERTIGDGPVE</sequence>
<dbReference type="InterPro" id="IPR011608">
    <property type="entry name" value="PRD"/>
</dbReference>
<reference evidence="3" key="1">
    <citation type="journal article" date="2021" name="PeerJ">
        <title>Extensive microbial diversity within the chicken gut microbiome revealed by metagenomics and culture.</title>
        <authorList>
            <person name="Gilroy R."/>
            <person name="Ravi A."/>
            <person name="Getino M."/>
            <person name="Pursley I."/>
            <person name="Horton D.L."/>
            <person name="Alikhan N.F."/>
            <person name="Baker D."/>
            <person name="Gharbi K."/>
            <person name="Hall N."/>
            <person name="Watson M."/>
            <person name="Adriaenssens E.M."/>
            <person name="Foster-Nyarko E."/>
            <person name="Jarju S."/>
            <person name="Secka A."/>
            <person name="Antonio M."/>
            <person name="Oren A."/>
            <person name="Chaudhuri R.R."/>
            <person name="La Ragione R."/>
            <person name="Hildebrand F."/>
            <person name="Pallen M.J."/>
        </authorList>
    </citation>
    <scope>NUCLEOTIDE SEQUENCE</scope>
    <source>
        <strain evidence="3">ChiBcec1-1630</strain>
    </source>
</reference>
<evidence type="ECO:0000313" key="4">
    <source>
        <dbReference type="Proteomes" id="UP000823922"/>
    </source>
</evidence>
<dbReference type="SUPFAM" id="SSF50151">
    <property type="entry name" value="SacY-like RNA-binding domain"/>
    <property type="match status" value="1"/>
</dbReference>
<dbReference type="AlphaFoldDB" id="A0A9D2TRT7"/>
<evidence type="ECO:0000313" key="3">
    <source>
        <dbReference type="EMBL" id="HJC88181.1"/>
    </source>
</evidence>
<reference evidence="3" key="2">
    <citation type="submission" date="2021-04" db="EMBL/GenBank/DDBJ databases">
        <authorList>
            <person name="Gilroy R."/>
        </authorList>
    </citation>
    <scope>NUCLEOTIDE SEQUENCE</scope>
    <source>
        <strain evidence="3">ChiBcec1-1630</strain>
    </source>
</reference>
<dbReference type="PANTHER" id="PTHR30185">
    <property type="entry name" value="CRYPTIC BETA-GLUCOSIDE BGL OPERON ANTITERMINATOR"/>
    <property type="match status" value="1"/>
</dbReference>
<name>A0A9D2TRT7_9FIRM</name>
<gene>
    <name evidence="3" type="ORF">H9926_09215</name>
</gene>
<dbReference type="SUPFAM" id="SSF63520">
    <property type="entry name" value="PTS-regulatory domain, PRD"/>
    <property type="match status" value="2"/>
</dbReference>
<organism evidence="3 4">
    <name type="scientific">Candidatus Eisenbergiella intestinigallinarum</name>
    <dbReference type="NCBI Taxonomy" id="2838549"/>
    <lineage>
        <taxon>Bacteria</taxon>
        <taxon>Bacillati</taxon>
        <taxon>Bacillota</taxon>
        <taxon>Clostridia</taxon>
        <taxon>Lachnospirales</taxon>
        <taxon>Lachnospiraceae</taxon>
        <taxon>Eisenbergiella</taxon>
    </lineage>
</organism>
<comment type="caution">
    <text evidence="3">The sequence shown here is derived from an EMBL/GenBank/DDBJ whole genome shotgun (WGS) entry which is preliminary data.</text>
</comment>
<feature type="domain" description="PRD" evidence="2">
    <location>
        <begin position="172"/>
        <end position="278"/>
    </location>
</feature>
<dbReference type="InterPro" id="IPR036634">
    <property type="entry name" value="PRD_sf"/>
</dbReference>
<dbReference type="InterPro" id="IPR036650">
    <property type="entry name" value="CAT_RNA-bd_dom_sf"/>
</dbReference>
<dbReference type="Pfam" id="PF03123">
    <property type="entry name" value="CAT_RBD"/>
    <property type="match status" value="1"/>
</dbReference>
<dbReference type="GO" id="GO:0003723">
    <property type="term" value="F:RNA binding"/>
    <property type="evidence" value="ECO:0007669"/>
    <property type="project" value="InterPro"/>
</dbReference>
<dbReference type="Gene3D" id="2.30.24.10">
    <property type="entry name" value="CAT RNA-binding domain"/>
    <property type="match status" value="1"/>
</dbReference>
<dbReference type="GO" id="GO:0006355">
    <property type="term" value="P:regulation of DNA-templated transcription"/>
    <property type="evidence" value="ECO:0007669"/>
    <property type="project" value="InterPro"/>
</dbReference>
<dbReference type="InterPro" id="IPR004341">
    <property type="entry name" value="CAT_RNA-bd_dom"/>
</dbReference>
<dbReference type="Gene3D" id="1.10.1790.10">
    <property type="entry name" value="PRD domain"/>
    <property type="match status" value="2"/>
</dbReference>
<feature type="domain" description="PRD" evidence="2">
    <location>
        <begin position="67"/>
        <end position="171"/>
    </location>
</feature>
<protein>
    <submittedName>
        <fullName evidence="3">PRD domain-containing protein</fullName>
    </submittedName>
</protein>
<keyword evidence="1" id="KW-0677">Repeat</keyword>
<dbReference type="EMBL" id="DWVS01000230">
    <property type="protein sequence ID" value="HJC88181.1"/>
    <property type="molecule type" value="Genomic_DNA"/>
</dbReference>
<dbReference type="Proteomes" id="UP000823922">
    <property type="component" value="Unassembled WGS sequence"/>
</dbReference>
<evidence type="ECO:0000256" key="1">
    <source>
        <dbReference type="ARBA" id="ARBA00022737"/>
    </source>
</evidence>
<dbReference type="PANTHER" id="PTHR30185:SF15">
    <property type="entry name" value="CRYPTIC BETA-GLUCOSIDE BGL OPERON ANTITERMINATOR"/>
    <property type="match status" value="1"/>
</dbReference>